<accession>A0A7R9EHC5</accession>
<dbReference type="EMBL" id="OB796016">
    <property type="protein sequence ID" value="CAD7432959.1"/>
    <property type="molecule type" value="Genomic_DNA"/>
</dbReference>
<dbReference type="AlphaFoldDB" id="A0A7R9EHC5"/>
<reference evidence="1" key="1">
    <citation type="submission" date="2020-11" db="EMBL/GenBank/DDBJ databases">
        <authorList>
            <person name="Tran Van P."/>
        </authorList>
    </citation>
    <scope>NUCLEOTIDE SEQUENCE</scope>
</reference>
<sequence>MEGTQGPPGEHSLQSDRGQEWRRILGGLSHRHSHCSLMVSTGGLSHSHSSVMVSTSCLRNAQATRLQYSRVRSNKMKDIEIVGYLLDKCGGPVDKGFLHCNEWFVTVTSTFTDPWSAPEFV</sequence>
<name>A0A7R9EHC5_9NEOP</name>
<protein>
    <submittedName>
        <fullName evidence="1">Uncharacterized protein</fullName>
    </submittedName>
</protein>
<evidence type="ECO:0000313" key="1">
    <source>
        <dbReference type="EMBL" id="CAD7432959.1"/>
    </source>
</evidence>
<proteinExistence type="predicted"/>
<gene>
    <name evidence="1" type="ORF">TMSB3V08_LOCUS9650</name>
</gene>
<organism evidence="1">
    <name type="scientific">Timema monikensis</name>
    <dbReference type="NCBI Taxonomy" id="170555"/>
    <lineage>
        <taxon>Eukaryota</taxon>
        <taxon>Metazoa</taxon>
        <taxon>Ecdysozoa</taxon>
        <taxon>Arthropoda</taxon>
        <taxon>Hexapoda</taxon>
        <taxon>Insecta</taxon>
        <taxon>Pterygota</taxon>
        <taxon>Neoptera</taxon>
        <taxon>Polyneoptera</taxon>
        <taxon>Phasmatodea</taxon>
        <taxon>Timematodea</taxon>
        <taxon>Timematoidea</taxon>
        <taxon>Timematidae</taxon>
        <taxon>Timema</taxon>
    </lineage>
</organism>